<gene>
    <name evidence="2" type="ORF">PGLA1383_LOCUS6590</name>
</gene>
<feature type="transmembrane region" description="Helical" evidence="1">
    <location>
        <begin position="60"/>
        <end position="80"/>
    </location>
</feature>
<evidence type="ECO:0000313" key="2">
    <source>
        <dbReference type="EMBL" id="CAE8587761.1"/>
    </source>
</evidence>
<evidence type="ECO:0000256" key="1">
    <source>
        <dbReference type="SAM" id="Phobius"/>
    </source>
</evidence>
<proteinExistence type="predicted"/>
<name>A0A813DGJ5_POLGL</name>
<keyword evidence="3" id="KW-1185">Reference proteome</keyword>
<sequence>MLQQRLDSTMGSDTGKKNVASNSTPTLLTWYFVTIYFIAALAAIGCFGDSAMSPSAWRNISVSLMIPLAGGVLELLYVFSNKYSEDTLGTMASGPIMPISCFWYLYSNYLCANASIKYCNITPYWLLVLAWSGLMVGGLDHIIETWQWGMGWLKGDHKQRHKRFGNLWLDLQPYGGMLAPMLF</sequence>
<comment type="caution">
    <text evidence="2">The sequence shown here is derived from an EMBL/GenBank/DDBJ whole genome shotgun (WGS) entry which is preliminary data.</text>
</comment>
<protein>
    <submittedName>
        <fullName evidence="2">Uncharacterized protein</fullName>
    </submittedName>
</protein>
<feature type="transmembrane region" description="Helical" evidence="1">
    <location>
        <begin position="28"/>
        <end position="48"/>
    </location>
</feature>
<organism evidence="2 3">
    <name type="scientific">Polarella glacialis</name>
    <name type="common">Dinoflagellate</name>
    <dbReference type="NCBI Taxonomy" id="89957"/>
    <lineage>
        <taxon>Eukaryota</taxon>
        <taxon>Sar</taxon>
        <taxon>Alveolata</taxon>
        <taxon>Dinophyceae</taxon>
        <taxon>Suessiales</taxon>
        <taxon>Suessiaceae</taxon>
        <taxon>Polarella</taxon>
    </lineage>
</organism>
<dbReference type="EMBL" id="CAJNNV010002754">
    <property type="protein sequence ID" value="CAE8587761.1"/>
    <property type="molecule type" value="Genomic_DNA"/>
</dbReference>
<reference evidence="2" key="1">
    <citation type="submission" date="2021-02" db="EMBL/GenBank/DDBJ databases">
        <authorList>
            <person name="Dougan E. K."/>
            <person name="Rhodes N."/>
            <person name="Thang M."/>
            <person name="Chan C."/>
        </authorList>
    </citation>
    <scope>NUCLEOTIDE SEQUENCE</scope>
</reference>
<feature type="transmembrane region" description="Helical" evidence="1">
    <location>
        <begin position="92"/>
        <end position="112"/>
    </location>
</feature>
<dbReference type="AlphaFoldDB" id="A0A813DGJ5"/>
<accession>A0A813DGJ5</accession>
<keyword evidence="1" id="KW-1133">Transmembrane helix</keyword>
<keyword evidence="1" id="KW-0812">Transmembrane</keyword>
<dbReference type="Proteomes" id="UP000654075">
    <property type="component" value="Unassembled WGS sequence"/>
</dbReference>
<keyword evidence="1" id="KW-0472">Membrane</keyword>
<evidence type="ECO:0000313" key="3">
    <source>
        <dbReference type="Proteomes" id="UP000654075"/>
    </source>
</evidence>
<feature type="transmembrane region" description="Helical" evidence="1">
    <location>
        <begin position="124"/>
        <end position="143"/>
    </location>
</feature>